<keyword evidence="2" id="KW-0645">Protease</keyword>
<dbReference type="GO" id="GO:0004180">
    <property type="term" value="F:carboxypeptidase activity"/>
    <property type="evidence" value="ECO:0007669"/>
    <property type="project" value="UniProtKB-KW"/>
</dbReference>
<proteinExistence type="predicted"/>
<dbReference type="SUPFAM" id="SSF55166">
    <property type="entry name" value="Hedgehog/DD-peptidase"/>
    <property type="match status" value="1"/>
</dbReference>
<keyword evidence="2" id="KW-0121">Carboxypeptidase</keyword>
<dbReference type="InterPro" id="IPR003709">
    <property type="entry name" value="VanY-like_core_dom"/>
</dbReference>
<dbReference type="AlphaFoldDB" id="L1NDY9"/>
<dbReference type="PANTHER" id="PTHR34385:SF1">
    <property type="entry name" value="PEPTIDOGLYCAN L-ALANYL-D-GLUTAMATE ENDOPEPTIDASE CWLK"/>
    <property type="match status" value="1"/>
</dbReference>
<dbReference type="GO" id="GO:0006508">
    <property type="term" value="P:proteolysis"/>
    <property type="evidence" value="ECO:0007669"/>
    <property type="project" value="InterPro"/>
</dbReference>
<reference evidence="2 3" key="1">
    <citation type="submission" date="2012-05" db="EMBL/GenBank/DDBJ databases">
        <authorList>
            <person name="Weinstock G."/>
            <person name="Sodergren E."/>
            <person name="Lobos E.A."/>
            <person name="Fulton L."/>
            <person name="Fulton R."/>
            <person name="Courtney L."/>
            <person name="Fronick C."/>
            <person name="O'Laughlin M."/>
            <person name="Godfrey J."/>
            <person name="Wilson R.M."/>
            <person name="Miner T."/>
            <person name="Farmer C."/>
            <person name="Delehaunty K."/>
            <person name="Cordes M."/>
            <person name="Minx P."/>
            <person name="Tomlinson C."/>
            <person name="Chen J."/>
            <person name="Wollam A."/>
            <person name="Pepin K.H."/>
            <person name="Bhonagiri V."/>
            <person name="Zhang X."/>
            <person name="Suruliraj S."/>
            <person name="Warren W."/>
            <person name="Mitreva M."/>
            <person name="Mardis E.R."/>
            <person name="Wilson R.K."/>
        </authorList>
    </citation>
    <scope>NUCLEOTIDE SEQUENCE [LARGE SCALE GENOMIC DNA]</scope>
    <source>
        <strain evidence="2 3">F0037</strain>
    </source>
</reference>
<gene>
    <name evidence="2" type="ORF">HMPREF9134_00929</name>
</gene>
<dbReference type="EMBL" id="AMEQ01000025">
    <property type="protein sequence ID" value="EKY01551.1"/>
    <property type="molecule type" value="Genomic_DNA"/>
</dbReference>
<dbReference type="PANTHER" id="PTHR34385">
    <property type="entry name" value="D-ALANYL-D-ALANINE CARBOXYPEPTIDASE"/>
    <property type="match status" value="1"/>
</dbReference>
<name>L1NDY9_9PORP</name>
<dbReference type="PATRIC" id="fig|1127696.3.peg.843"/>
<dbReference type="Gene3D" id="3.30.1380.10">
    <property type="match status" value="1"/>
</dbReference>
<evidence type="ECO:0000313" key="2">
    <source>
        <dbReference type="EMBL" id="EKY01551.1"/>
    </source>
</evidence>
<evidence type="ECO:0000313" key="3">
    <source>
        <dbReference type="Proteomes" id="UP000010408"/>
    </source>
</evidence>
<organism evidence="2 3">
    <name type="scientific">Porphyromonas catoniae F0037</name>
    <dbReference type="NCBI Taxonomy" id="1127696"/>
    <lineage>
        <taxon>Bacteria</taxon>
        <taxon>Pseudomonadati</taxon>
        <taxon>Bacteroidota</taxon>
        <taxon>Bacteroidia</taxon>
        <taxon>Bacteroidales</taxon>
        <taxon>Porphyromonadaceae</taxon>
        <taxon>Porphyromonas</taxon>
    </lineage>
</organism>
<dbReference type="InterPro" id="IPR052179">
    <property type="entry name" value="DD-CPase-like"/>
</dbReference>
<keyword evidence="2" id="KW-0378">Hydrolase</keyword>
<dbReference type="Proteomes" id="UP000010408">
    <property type="component" value="Unassembled WGS sequence"/>
</dbReference>
<sequence length="268" mass="30514">MRTKPILHLGLVLALILNLSTLSAQCLRRAIQPKAKQEQAPTDSIKAKTFLPASKALVTGQISYLKSPHFRKLGSHYTSRQIYLQNVVADQFEAMSDAAAKDGISLKALSGTRTFSQQKGIWERKWAVRKGSAEERARDILRYSSMPMTSRHHWGTDIDINNLENSYFASGKGKAEYEWLCRHGHEYGFAQVFTDKGQGRPGYELEKWHWSYLPAAELYLEYYQQYVGYEDIKGFTGAEVAPALRVIPDYVGGVETPKAHELFHWRKK</sequence>
<dbReference type="RefSeq" id="WP_005469361.1">
    <property type="nucleotide sequence ID" value="NZ_KB291046.1"/>
</dbReference>
<dbReference type="eggNOG" id="COG1876">
    <property type="taxonomic scope" value="Bacteria"/>
</dbReference>
<dbReference type="STRING" id="1127696.HMPREF9134_00929"/>
<evidence type="ECO:0000259" key="1">
    <source>
        <dbReference type="Pfam" id="PF02557"/>
    </source>
</evidence>
<protein>
    <submittedName>
        <fullName evidence="2">Serine-type D-Ala-D-Ala carboxypeptidase</fullName>
    </submittedName>
</protein>
<dbReference type="HOGENOM" id="CLU_081855_1_0_10"/>
<dbReference type="CDD" id="cd14847">
    <property type="entry name" value="DD-carboxypeptidase_like"/>
    <property type="match status" value="1"/>
</dbReference>
<comment type="caution">
    <text evidence="2">The sequence shown here is derived from an EMBL/GenBank/DDBJ whole genome shotgun (WGS) entry which is preliminary data.</text>
</comment>
<feature type="domain" description="D-alanyl-D-alanine carboxypeptidase-like core" evidence="1">
    <location>
        <begin position="82"/>
        <end position="214"/>
    </location>
</feature>
<dbReference type="Pfam" id="PF02557">
    <property type="entry name" value="VanY"/>
    <property type="match status" value="1"/>
</dbReference>
<dbReference type="InterPro" id="IPR009045">
    <property type="entry name" value="Zn_M74/Hedgehog-like"/>
</dbReference>
<accession>L1NDY9</accession>